<comment type="caution">
    <text evidence="1">The sequence shown here is derived from an EMBL/GenBank/DDBJ whole genome shotgun (WGS) entry which is preliminary data.</text>
</comment>
<gene>
    <name evidence="1" type="ORF">HFA01_05760</name>
</gene>
<dbReference type="OrthoDB" id="1313316at2"/>
<dbReference type="AlphaFoldDB" id="A0A511WMF0"/>
<proteinExistence type="predicted"/>
<evidence type="ECO:0000313" key="2">
    <source>
        <dbReference type="Proteomes" id="UP000321886"/>
    </source>
</evidence>
<evidence type="ECO:0008006" key="3">
    <source>
        <dbReference type="Google" id="ProtNLM"/>
    </source>
</evidence>
<name>A0A511WMF0_9BACI</name>
<keyword evidence="2" id="KW-1185">Reference proteome</keyword>
<organism evidence="1 2">
    <name type="scientific">Halobacillus faecis</name>
    <dbReference type="NCBI Taxonomy" id="360184"/>
    <lineage>
        <taxon>Bacteria</taxon>
        <taxon>Bacillati</taxon>
        <taxon>Bacillota</taxon>
        <taxon>Bacilli</taxon>
        <taxon>Bacillales</taxon>
        <taxon>Bacillaceae</taxon>
        <taxon>Halobacillus</taxon>
    </lineage>
</organism>
<protein>
    <recommendedName>
        <fullName evidence="3">Topoisomerase II</fullName>
    </recommendedName>
</protein>
<accession>A0A511WMF0</accession>
<dbReference type="Proteomes" id="UP000321886">
    <property type="component" value="Unassembled WGS sequence"/>
</dbReference>
<evidence type="ECO:0000313" key="1">
    <source>
        <dbReference type="EMBL" id="GEN52314.1"/>
    </source>
</evidence>
<dbReference type="RefSeq" id="WP_146813062.1">
    <property type="nucleotide sequence ID" value="NZ_BJYD01000004.1"/>
</dbReference>
<reference evidence="1 2" key="1">
    <citation type="submission" date="2019-07" db="EMBL/GenBank/DDBJ databases">
        <title>Whole genome shotgun sequence of Halobacillus faecis NBRC 103569.</title>
        <authorList>
            <person name="Hosoyama A."/>
            <person name="Uohara A."/>
            <person name="Ohji S."/>
            <person name="Ichikawa N."/>
        </authorList>
    </citation>
    <scope>NUCLEOTIDE SEQUENCE [LARGE SCALE GENOMIC DNA]</scope>
    <source>
        <strain evidence="1 2">NBRC 103569</strain>
    </source>
</reference>
<sequence length="354" mass="41575">MAWSAFQKDLASKTRKLNHILPEVMEITGYGHKSLNAKIGGKNADFMDINNEVILSPDHFVALWMKGLIQYLDNLQYKESSNIYELLQYIQEYPIVRDYAFTFLERTYMRNYTALSKKRPKVEEATMWIGQENANYGILVTPRFSNGNWENDVSEIRHFKKKYWTIGHVLETGIVVPFENEKIEFSDTDQYLKFFKNILVRGSGSQYELEIANNYCEFVRNSDQPEEIPLLIPEFRYGGLARKHQYRLDFTIIDPNTLNKYGFELSPWSTHGYLSGTKGKLQKDINAIALGNFEKEMRKLKDYFREFGVYALIYTDSDLANIENVFLDMKKYLNPYETQEQLKLHVLDDFLSYS</sequence>
<dbReference type="EMBL" id="BJYD01000004">
    <property type="protein sequence ID" value="GEN52314.1"/>
    <property type="molecule type" value="Genomic_DNA"/>
</dbReference>